<keyword evidence="2" id="KW-1185">Reference proteome</keyword>
<comment type="caution">
    <text evidence="1">The sequence shown here is derived from an EMBL/GenBank/DDBJ whole genome shotgun (WGS) entry which is preliminary data.</text>
</comment>
<proteinExistence type="predicted"/>
<dbReference type="InterPro" id="IPR025233">
    <property type="entry name" value="DUF4176"/>
</dbReference>
<evidence type="ECO:0000313" key="1">
    <source>
        <dbReference type="EMBL" id="RDU22254.1"/>
    </source>
</evidence>
<dbReference type="Pfam" id="PF13780">
    <property type="entry name" value="DUF4176"/>
    <property type="match status" value="1"/>
</dbReference>
<sequence>MKQEEKKEIEQELFRDVLEKQEVSEQKELMKELFENRLKEREALIEFYEFLKGNESVFSHKNITCTRSDNQCMVLTFSDKELRIEQDKLRKLVRDMKDLKEEILPVGSVVDLKKDKFQNFPGIEKVDKIRVNIIHRFLLNEGSDTYFTYAGVIYPIGAFGGKDCIQFTGELISKVVFKGFSDQEEEAFVYLIKRGLLLEQNRNSFEAGETYKIQEGKKEE</sequence>
<dbReference type="EMBL" id="QRCT01000050">
    <property type="protein sequence ID" value="RDU22254.1"/>
    <property type="molecule type" value="Genomic_DNA"/>
</dbReference>
<dbReference type="Proteomes" id="UP000255036">
    <property type="component" value="Unassembled WGS sequence"/>
</dbReference>
<organism evidence="1 2">
    <name type="scientific">Anaerosacchariphilus polymeriproducens</name>
    <dbReference type="NCBI Taxonomy" id="1812858"/>
    <lineage>
        <taxon>Bacteria</taxon>
        <taxon>Bacillati</taxon>
        <taxon>Bacillota</taxon>
        <taxon>Clostridia</taxon>
        <taxon>Lachnospirales</taxon>
        <taxon>Lachnospiraceae</taxon>
        <taxon>Anaerosacchariphilus</taxon>
    </lineage>
</organism>
<dbReference type="OrthoDB" id="2029395at2"/>
<reference evidence="1 2" key="1">
    <citation type="submission" date="2018-07" db="EMBL/GenBank/DDBJ databases">
        <title>Anaerosacharophilus polymeroproducens gen. nov. sp. nov., an anaerobic bacterium isolated from salt field.</title>
        <authorList>
            <person name="Kim W."/>
            <person name="Yang S.-H."/>
            <person name="Oh J."/>
            <person name="Lee J.-H."/>
            <person name="Kwon K.K."/>
        </authorList>
    </citation>
    <scope>NUCLEOTIDE SEQUENCE [LARGE SCALE GENOMIC DNA]</scope>
    <source>
        <strain evidence="1 2">MCWD5</strain>
    </source>
</reference>
<accession>A0A371ARS3</accession>
<gene>
    <name evidence="1" type="ORF">DWV06_17185</name>
</gene>
<protein>
    <submittedName>
        <fullName evidence="1">DUF4176 domain-containing protein</fullName>
    </submittedName>
</protein>
<dbReference type="RefSeq" id="WP_115483435.1">
    <property type="nucleotide sequence ID" value="NZ_QRCT01000050.1"/>
</dbReference>
<evidence type="ECO:0000313" key="2">
    <source>
        <dbReference type="Proteomes" id="UP000255036"/>
    </source>
</evidence>
<name>A0A371ARS3_9FIRM</name>
<dbReference type="AlphaFoldDB" id="A0A371ARS3"/>